<dbReference type="EMBL" id="JYNV01000281">
    <property type="protein sequence ID" value="KZM20324.1"/>
    <property type="molecule type" value="Genomic_DNA"/>
</dbReference>
<evidence type="ECO:0000256" key="1">
    <source>
        <dbReference type="SAM" id="MobiDB-lite"/>
    </source>
</evidence>
<evidence type="ECO:0000313" key="3">
    <source>
        <dbReference type="Proteomes" id="UP000076837"/>
    </source>
</evidence>
<comment type="caution">
    <text evidence="2">The sequence shown here is derived from an EMBL/GenBank/DDBJ whole genome shotgun (WGS) entry which is preliminary data.</text>
</comment>
<evidence type="ECO:0000313" key="2">
    <source>
        <dbReference type="EMBL" id="KZM20324.1"/>
    </source>
</evidence>
<protein>
    <submittedName>
        <fullName evidence="2">Uncharacterized protein</fullName>
    </submittedName>
</protein>
<feature type="compositionally biased region" description="Basic and acidic residues" evidence="1">
    <location>
        <begin position="407"/>
        <end position="424"/>
    </location>
</feature>
<gene>
    <name evidence="2" type="ORF">ST47_g8407</name>
</gene>
<organism evidence="2 3">
    <name type="scientific">Didymella rabiei</name>
    <name type="common">Chickpea ascochyta blight fungus</name>
    <name type="synonym">Mycosphaerella rabiei</name>
    <dbReference type="NCBI Taxonomy" id="5454"/>
    <lineage>
        <taxon>Eukaryota</taxon>
        <taxon>Fungi</taxon>
        <taxon>Dikarya</taxon>
        <taxon>Ascomycota</taxon>
        <taxon>Pezizomycotina</taxon>
        <taxon>Dothideomycetes</taxon>
        <taxon>Pleosporomycetidae</taxon>
        <taxon>Pleosporales</taxon>
        <taxon>Pleosporineae</taxon>
        <taxon>Didymellaceae</taxon>
        <taxon>Ascochyta</taxon>
    </lineage>
</organism>
<dbReference type="AlphaFoldDB" id="A0A162YZZ8"/>
<feature type="region of interest" description="Disordered" evidence="1">
    <location>
        <begin position="400"/>
        <end position="436"/>
    </location>
</feature>
<dbReference type="Proteomes" id="UP000076837">
    <property type="component" value="Unassembled WGS sequence"/>
</dbReference>
<feature type="compositionally biased region" description="Basic residues" evidence="1">
    <location>
        <begin position="14"/>
        <end position="23"/>
    </location>
</feature>
<keyword evidence="3" id="KW-1185">Reference proteome</keyword>
<feature type="region of interest" description="Disordered" evidence="1">
    <location>
        <begin position="1"/>
        <end position="105"/>
    </location>
</feature>
<proteinExistence type="predicted"/>
<sequence>MAPNKQKVVAPKQPGRKAARSRKSRPETPISGPTPSKVTLKLKLGSKPKPSAQKDGLLPVSAYQFPLSAPPSDDTPVDENAKDSTMLNSVEQGKRHGGRQRTKTQAPDMVFGSEMDRLMSSVTTGKTGDEDEVKIASSPPSILSMHAPERHSSLATETSFSADQSTVLPLSHYSGSIDEDVDDILSSLRNSYDIQVDLPDMSFNDVFKPYTARFLTQLYIQCYENHLWHSCDLIADTWIRALQKANKRSHRSKKARDHMWRKNAALLRIFSEKKKGFKKDVYEFELDVEDPDMDNDVTVFNVTFLQQLYDHTRPKCGARLLWADAMTLAGGKMEATVLKDPDVWPQELVYDIMCTALRMVGRKLTLKIEEKYEGAWCRYHEHVKHGLPCYRELAWQQKREEEEEEDDKRPGVNEARGEKRDHKALGHAGDVQGESKRVRFDAEEVIDFGEIDAEGESEEEG</sequence>
<name>A0A162YZZ8_DIDRA</name>
<reference evidence="2 3" key="1">
    <citation type="journal article" date="2016" name="Sci. Rep.">
        <title>Draft genome sequencing and secretome analysis of fungal phytopathogen Ascochyta rabiei provides insight into the necrotrophic effector repertoire.</title>
        <authorList>
            <person name="Verma S."/>
            <person name="Gazara R.K."/>
            <person name="Nizam S."/>
            <person name="Parween S."/>
            <person name="Chattopadhyay D."/>
            <person name="Verma P.K."/>
        </authorList>
    </citation>
    <scope>NUCLEOTIDE SEQUENCE [LARGE SCALE GENOMIC DNA]</scope>
    <source>
        <strain evidence="2 3">ArDII</strain>
    </source>
</reference>
<feature type="compositionally biased region" description="Low complexity" evidence="1">
    <location>
        <begin position="41"/>
        <end position="51"/>
    </location>
</feature>
<dbReference type="OrthoDB" id="3792834at2759"/>
<accession>A0A162YZZ8</accession>